<comment type="caution">
    <text evidence="1">The sequence shown here is derived from an EMBL/GenBank/DDBJ whole genome shotgun (WGS) entry which is preliminary data.</text>
</comment>
<feature type="non-terminal residue" evidence="1">
    <location>
        <position position="101"/>
    </location>
</feature>
<sequence>MDELNRKGDSTVPLEKKMSELTEKVDEEEKKVMKDPYNVDWACCPKAKNMLLEKLMEIAFLRLKVLETDVDSLCKAAELVNRSSDMKASEQRTEDYLASQQ</sequence>
<evidence type="ECO:0000313" key="1">
    <source>
        <dbReference type="EMBL" id="GMR33031.1"/>
    </source>
</evidence>
<accession>A0AAN4Z354</accession>
<evidence type="ECO:0000313" key="2">
    <source>
        <dbReference type="Proteomes" id="UP001328107"/>
    </source>
</evidence>
<dbReference type="EMBL" id="BTRK01000001">
    <property type="protein sequence ID" value="GMR33031.1"/>
    <property type="molecule type" value="Genomic_DNA"/>
</dbReference>
<protein>
    <submittedName>
        <fullName evidence="1">Uncharacterized protein</fullName>
    </submittedName>
</protein>
<reference evidence="2" key="1">
    <citation type="submission" date="2022-10" db="EMBL/GenBank/DDBJ databases">
        <title>Genome assembly of Pristionchus species.</title>
        <authorList>
            <person name="Yoshida K."/>
            <person name="Sommer R.J."/>
        </authorList>
    </citation>
    <scope>NUCLEOTIDE SEQUENCE [LARGE SCALE GENOMIC DNA]</scope>
    <source>
        <strain evidence="2">RS5460</strain>
    </source>
</reference>
<keyword evidence="2" id="KW-1185">Reference proteome</keyword>
<dbReference type="Proteomes" id="UP001328107">
    <property type="component" value="Unassembled WGS sequence"/>
</dbReference>
<proteinExistence type="predicted"/>
<name>A0AAN4Z354_9BILA</name>
<organism evidence="1 2">
    <name type="scientific">Pristionchus mayeri</name>
    <dbReference type="NCBI Taxonomy" id="1317129"/>
    <lineage>
        <taxon>Eukaryota</taxon>
        <taxon>Metazoa</taxon>
        <taxon>Ecdysozoa</taxon>
        <taxon>Nematoda</taxon>
        <taxon>Chromadorea</taxon>
        <taxon>Rhabditida</taxon>
        <taxon>Rhabditina</taxon>
        <taxon>Diplogasteromorpha</taxon>
        <taxon>Diplogasteroidea</taxon>
        <taxon>Neodiplogasteridae</taxon>
        <taxon>Pristionchus</taxon>
    </lineage>
</organism>
<dbReference type="AlphaFoldDB" id="A0AAN4Z354"/>
<gene>
    <name evidence="1" type="ORF">PMAYCL1PPCAC_03226</name>
</gene>